<organism evidence="7 8">
    <name type="scientific">Loktanella gaetbuli</name>
    <dbReference type="NCBI Taxonomy" id="2881335"/>
    <lineage>
        <taxon>Bacteria</taxon>
        <taxon>Pseudomonadati</taxon>
        <taxon>Pseudomonadota</taxon>
        <taxon>Alphaproteobacteria</taxon>
        <taxon>Rhodobacterales</taxon>
        <taxon>Roseobacteraceae</taxon>
        <taxon>Loktanella</taxon>
    </lineage>
</organism>
<proteinExistence type="inferred from homology"/>
<comment type="caution">
    <text evidence="7">The sequence shown here is derived from an EMBL/GenBank/DDBJ whole genome shotgun (WGS) entry which is preliminary data.</text>
</comment>
<keyword evidence="8" id="KW-1185">Reference proteome</keyword>
<protein>
    <submittedName>
        <fullName evidence="7">YqaE/Pmp3 family membrane protein</fullName>
    </submittedName>
</protein>
<keyword evidence="3 6" id="KW-0812">Transmembrane</keyword>
<evidence type="ECO:0000256" key="2">
    <source>
        <dbReference type="ARBA" id="ARBA00009530"/>
    </source>
</evidence>
<dbReference type="InterPro" id="IPR000612">
    <property type="entry name" value="PMP3"/>
</dbReference>
<dbReference type="PROSITE" id="PS01309">
    <property type="entry name" value="UPF0057"/>
    <property type="match status" value="1"/>
</dbReference>
<dbReference type="PANTHER" id="PTHR21659:SF42">
    <property type="entry name" value="UPF0057 MEMBRANE PROTEIN ZK632.10-RELATED"/>
    <property type="match status" value="1"/>
</dbReference>
<keyword evidence="5 6" id="KW-0472">Membrane</keyword>
<accession>A0ABS8BR26</accession>
<feature type="transmembrane region" description="Helical" evidence="6">
    <location>
        <begin position="26"/>
        <end position="50"/>
    </location>
</feature>
<dbReference type="RefSeq" id="WP_090159420.1">
    <property type="nucleotide sequence ID" value="NZ_JAJATZ010000001.1"/>
</dbReference>
<dbReference type="Pfam" id="PF01679">
    <property type="entry name" value="Pmp3"/>
    <property type="match status" value="1"/>
</dbReference>
<sequence length="57" mass="6164">MKLLKILLAIILPPLAVLIQEGFGKAFLINVLLTILGYVPGLVHAIWLMARTEPVGA</sequence>
<evidence type="ECO:0000256" key="1">
    <source>
        <dbReference type="ARBA" id="ARBA00004370"/>
    </source>
</evidence>
<evidence type="ECO:0000313" key="8">
    <source>
        <dbReference type="Proteomes" id="UP001138961"/>
    </source>
</evidence>
<evidence type="ECO:0000256" key="3">
    <source>
        <dbReference type="ARBA" id="ARBA00022692"/>
    </source>
</evidence>
<gene>
    <name evidence="7" type="ORF">LGQ03_01905</name>
</gene>
<evidence type="ECO:0000313" key="7">
    <source>
        <dbReference type="EMBL" id="MCB5197986.1"/>
    </source>
</evidence>
<dbReference type="EMBL" id="JAJATZ010000001">
    <property type="protein sequence ID" value="MCB5197986.1"/>
    <property type="molecule type" value="Genomic_DNA"/>
</dbReference>
<reference evidence="7" key="1">
    <citation type="submission" date="2021-10" db="EMBL/GenBank/DDBJ databases">
        <title>Loktanella gaetbuli sp. nov., isolated from a tidal flat.</title>
        <authorList>
            <person name="Park S."/>
            <person name="Yoon J.-H."/>
        </authorList>
    </citation>
    <scope>NUCLEOTIDE SEQUENCE</scope>
    <source>
        <strain evidence="7">TSTF-M6</strain>
    </source>
</reference>
<dbReference type="Proteomes" id="UP001138961">
    <property type="component" value="Unassembled WGS sequence"/>
</dbReference>
<evidence type="ECO:0000256" key="4">
    <source>
        <dbReference type="ARBA" id="ARBA00022989"/>
    </source>
</evidence>
<comment type="similarity">
    <text evidence="2">Belongs to the UPF0057 (PMP3) family.</text>
</comment>
<keyword evidence="4 6" id="KW-1133">Transmembrane helix</keyword>
<name>A0ABS8BR26_9RHOB</name>
<dbReference type="PANTHER" id="PTHR21659">
    <property type="entry name" value="HYDROPHOBIC PROTEIN RCI2 LOW TEMPERATURE AND SALT RESPONSIVE PROTEIN LTI6 -RELATED"/>
    <property type="match status" value="1"/>
</dbReference>
<evidence type="ECO:0000256" key="6">
    <source>
        <dbReference type="SAM" id="Phobius"/>
    </source>
</evidence>
<comment type="subcellular location">
    <subcellularLocation>
        <location evidence="1">Membrane</location>
    </subcellularLocation>
</comment>
<evidence type="ECO:0000256" key="5">
    <source>
        <dbReference type="ARBA" id="ARBA00023136"/>
    </source>
</evidence>